<dbReference type="InterPro" id="IPR000305">
    <property type="entry name" value="GIY-YIG_endonuc"/>
</dbReference>
<proteinExistence type="predicted"/>
<feature type="domain" description="GIY-YIG" evidence="1">
    <location>
        <begin position="38"/>
        <end position="118"/>
    </location>
</feature>
<dbReference type="Proteomes" id="UP000184020">
    <property type="component" value="Unassembled WGS sequence"/>
</dbReference>
<evidence type="ECO:0000259" key="1">
    <source>
        <dbReference type="PROSITE" id="PS50164"/>
    </source>
</evidence>
<dbReference type="Gene3D" id="3.40.1440.10">
    <property type="entry name" value="GIY-YIG endonuclease"/>
    <property type="match status" value="1"/>
</dbReference>
<reference evidence="3" key="1">
    <citation type="submission" date="2016-11" db="EMBL/GenBank/DDBJ databases">
        <authorList>
            <person name="Varghese N."/>
            <person name="Submissions S."/>
        </authorList>
    </citation>
    <scope>NUCLEOTIDE SEQUENCE [LARGE SCALE GENOMIC DNA]</scope>
    <source>
        <strain evidence="3">DSM 17659</strain>
    </source>
</reference>
<accession>A0A1M5JD00</accession>
<dbReference type="SUPFAM" id="SSF82771">
    <property type="entry name" value="GIY-YIG endonuclease"/>
    <property type="match status" value="1"/>
</dbReference>
<gene>
    <name evidence="2" type="ORF">SAMN05444372_105137</name>
</gene>
<protein>
    <recommendedName>
        <fullName evidence="1">GIY-YIG domain-containing protein</fullName>
    </recommendedName>
</protein>
<name>A0A1M5JD00_9FLAO</name>
<evidence type="ECO:0000313" key="2">
    <source>
        <dbReference type="EMBL" id="SHG38486.1"/>
    </source>
</evidence>
<dbReference type="Pfam" id="PF01541">
    <property type="entry name" value="GIY-YIG"/>
    <property type="match status" value="1"/>
</dbReference>
<organism evidence="2 3">
    <name type="scientific">Flavobacterium micromati</name>
    <dbReference type="NCBI Taxonomy" id="229205"/>
    <lineage>
        <taxon>Bacteria</taxon>
        <taxon>Pseudomonadati</taxon>
        <taxon>Bacteroidota</taxon>
        <taxon>Flavobacteriia</taxon>
        <taxon>Flavobacteriales</taxon>
        <taxon>Flavobacteriaceae</taxon>
        <taxon>Flavobacterium</taxon>
    </lineage>
</organism>
<dbReference type="OrthoDB" id="1354677at2"/>
<keyword evidence="3" id="KW-1185">Reference proteome</keyword>
<dbReference type="RefSeq" id="WP_073018543.1">
    <property type="nucleotide sequence ID" value="NZ_FQWF01000005.1"/>
</dbReference>
<sequence>MEKLEQLKPYEAELDSLFKELYEEFIKSDFIKRDKLPKYRGIYVFYESGKPIYVGRSNNIRNRIQWHTRESSGSESASFAFNLAKLEYGNQSEIKKQRKVLMQIEEFLEIFRKHKLNLKNLEFKCIRVENDILQTMFEPYLAYKLKTYPVNNTFENH</sequence>
<dbReference type="AlphaFoldDB" id="A0A1M5JD00"/>
<dbReference type="InterPro" id="IPR035901">
    <property type="entry name" value="GIY-YIG_endonuc_sf"/>
</dbReference>
<dbReference type="STRING" id="229205.SAMN05444372_105137"/>
<dbReference type="PROSITE" id="PS50164">
    <property type="entry name" value="GIY_YIG"/>
    <property type="match status" value="1"/>
</dbReference>
<evidence type="ECO:0000313" key="3">
    <source>
        <dbReference type="Proteomes" id="UP000184020"/>
    </source>
</evidence>
<dbReference type="EMBL" id="FQWF01000005">
    <property type="protein sequence ID" value="SHG38486.1"/>
    <property type="molecule type" value="Genomic_DNA"/>
</dbReference>